<evidence type="ECO:0000256" key="4">
    <source>
        <dbReference type="ARBA" id="ARBA00022989"/>
    </source>
</evidence>
<dbReference type="EMBL" id="CADCVT010000139">
    <property type="protein sequence ID" value="CAA9491784.1"/>
    <property type="molecule type" value="Genomic_DNA"/>
</dbReference>
<dbReference type="InterPro" id="IPR006153">
    <property type="entry name" value="Cation/H_exchanger_TM"/>
</dbReference>
<proteinExistence type="predicted"/>
<comment type="subcellular location">
    <subcellularLocation>
        <location evidence="1">Membrane</location>
        <topology evidence="1">Multi-pass membrane protein</topology>
    </subcellularLocation>
</comment>
<accession>A0A6J4S7J0</accession>
<evidence type="ECO:0000256" key="5">
    <source>
        <dbReference type="ARBA" id="ARBA00023065"/>
    </source>
</evidence>
<dbReference type="Gene3D" id="1.20.1530.20">
    <property type="match status" value="1"/>
</dbReference>
<dbReference type="GO" id="GO:0016020">
    <property type="term" value="C:membrane"/>
    <property type="evidence" value="ECO:0007669"/>
    <property type="project" value="UniProtKB-SubCell"/>
</dbReference>
<feature type="transmembrane region" description="Helical" evidence="7">
    <location>
        <begin position="115"/>
        <end position="134"/>
    </location>
</feature>
<keyword evidence="3 7" id="KW-0812">Transmembrane</keyword>
<evidence type="ECO:0000256" key="3">
    <source>
        <dbReference type="ARBA" id="ARBA00022692"/>
    </source>
</evidence>
<feature type="domain" description="Cation/H+ exchanger transmembrane" evidence="8">
    <location>
        <begin position="25"/>
        <end position="132"/>
    </location>
</feature>
<dbReference type="InterPro" id="IPR038770">
    <property type="entry name" value="Na+/solute_symporter_sf"/>
</dbReference>
<gene>
    <name evidence="9" type="ORF">AVDCRST_MAG85-1269</name>
</gene>
<dbReference type="GO" id="GO:1902600">
    <property type="term" value="P:proton transmembrane transport"/>
    <property type="evidence" value="ECO:0007669"/>
    <property type="project" value="InterPro"/>
</dbReference>
<evidence type="ECO:0000259" key="8">
    <source>
        <dbReference type="Pfam" id="PF00999"/>
    </source>
</evidence>
<feature type="transmembrane region" description="Helical" evidence="7">
    <location>
        <begin position="51"/>
        <end position="72"/>
    </location>
</feature>
<dbReference type="PANTHER" id="PTHR32468:SF0">
    <property type="entry name" value="K(+)_H(+) ANTIPORTER 1"/>
    <property type="match status" value="1"/>
</dbReference>
<keyword evidence="2" id="KW-0813">Transport</keyword>
<name>A0A6J4S7J0_9ACTN</name>
<dbReference type="PANTHER" id="PTHR32468">
    <property type="entry name" value="CATION/H + ANTIPORTER"/>
    <property type="match status" value="1"/>
</dbReference>
<feature type="transmembrane region" description="Helical" evidence="7">
    <location>
        <begin position="84"/>
        <end position="103"/>
    </location>
</feature>
<protein>
    <recommendedName>
        <fullName evidence="8">Cation/H+ exchanger transmembrane domain-containing protein</fullName>
    </recommendedName>
</protein>
<organism evidence="9">
    <name type="scientific">uncultured Solirubrobacteraceae bacterium</name>
    <dbReference type="NCBI Taxonomy" id="1162706"/>
    <lineage>
        <taxon>Bacteria</taxon>
        <taxon>Bacillati</taxon>
        <taxon>Actinomycetota</taxon>
        <taxon>Thermoleophilia</taxon>
        <taxon>Solirubrobacterales</taxon>
        <taxon>Solirubrobacteraceae</taxon>
        <taxon>environmental samples</taxon>
    </lineage>
</organism>
<keyword evidence="6 7" id="KW-0472">Membrane</keyword>
<dbReference type="InterPro" id="IPR050794">
    <property type="entry name" value="CPA2_transporter"/>
</dbReference>
<reference evidence="9" key="1">
    <citation type="submission" date="2020-02" db="EMBL/GenBank/DDBJ databases">
        <authorList>
            <person name="Meier V. D."/>
        </authorList>
    </citation>
    <scope>NUCLEOTIDE SEQUENCE</scope>
    <source>
        <strain evidence="9">AVDCRST_MAG85</strain>
    </source>
</reference>
<sequence length="154" mass="15490">MFGAALPPAAREAGTALLRARPAALASALLLPLFFAVPTLRVDVAALGTDGLVLLAVVVAVASAAKLASAGVAARIAGLSRPDAVTVGALMNARGLVELVVLTVGLEAGLVDARLFAVMVLMALITTFAAGPIAGRRARRPHPPASGLEEAWAR</sequence>
<evidence type="ECO:0000256" key="7">
    <source>
        <dbReference type="SAM" id="Phobius"/>
    </source>
</evidence>
<evidence type="ECO:0000256" key="6">
    <source>
        <dbReference type="ARBA" id="ARBA00023136"/>
    </source>
</evidence>
<keyword evidence="4 7" id="KW-1133">Transmembrane helix</keyword>
<evidence type="ECO:0000313" key="9">
    <source>
        <dbReference type="EMBL" id="CAA9491784.1"/>
    </source>
</evidence>
<evidence type="ECO:0000256" key="2">
    <source>
        <dbReference type="ARBA" id="ARBA00022448"/>
    </source>
</evidence>
<dbReference type="Pfam" id="PF00999">
    <property type="entry name" value="Na_H_Exchanger"/>
    <property type="match status" value="1"/>
</dbReference>
<dbReference type="GO" id="GO:0015297">
    <property type="term" value="F:antiporter activity"/>
    <property type="evidence" value="ECO:0007669"/>
    <property type="project" value="InterPro"/>
</dbReference>
<evidence type="ECO:0000256" key="1">
    <source>
        <dbReference type="ARBA" id="ARBA00004141"/>
    </source>
</evidence>
<keyword evidence="5" id="KW-0406">Ion transport</keyword>
<dbReference type="AlphaFoldDB" id="A0A6J4S7J0"/>